<protein>
    <submittedName>
        <fullName evidence="1">13781_t:CDS:1</fullName>
    </submittedName>
</protein>
<reference evidence="1" key="1">
    <citation type="submission" date="2021-06" db="EMBL/GenBank/DDBJ databases">
        <authorList>
            <person name="Kallberg Y."/>
            <person name="Tangrot J."/>
            <person name="Rosling A."/>
        </authorList>
    </citation>
    <scope>NUCLEOTIDE SEQUENCE</scope>
    <source>
        <strain evidence="1">CL356</strain>
    </source>
</reference>
<proteinExistence type="predicted"/>
<feature type="non-terminal residue" evidence="1">
    <location>
        <position position="347"/>
    </location>
</feature>
<dbReference type="Proteomes" id="UP000789525">
    <property type="component" value="Unassembled WGS sequence"/>
</dbReference>
<accession>A0ACA9QIS3</accession>
<organism evidence="1 2">
    <name type="scientific">Acaulospora colombiana</name>
    <dbReference type="NCBI Taxonomy" id="27376"/>
    <lineage>
        <taxon>Eukaryota</taxon>
        <taxon>Fungi</taxon>
        <taxon>Fungi incertae sedis</taxon>
        <taxon>Mucoromycota</taxon>
        <taxon>Glomeromycotina</taxon>
        <taxon>Glomeromycetes</taxon>
        <taxon>Diversisporales</taxon>
        <taxon>Acaulosporaceae</taxon>
        <taxon>Acaulospora</taxon>
    </lineage>
</organism>
<name>A0ACA9QIS3_9GLOM</name>
<sequence>RANEVLKASATAIGKIPNEILSEIFRCYVEMNSPVWTLIKVSTHWRHIALSLPYLWNVLTITDFLNGRGYERFEYCGDIFYCDGRTHACTRPSELRDIVDRCGTLPLDVSIQCYTLHYATILNITSCIDLLSTRSIMERVTCLRIDISSPLLMAMDCFKALPCRNLRHLEIRQELPDMWKNTILDSISNTAVSLQSFSTTTTLESSIFPDHIWLGIKSIHLQPCFPSSNIDLWVHKVSHIEQFSGLPRFWPSKTTPRCTFSNLLKISLRCTPQALHRLHLSALQDLTITDGRDQPLEPNDPVPELSKYVALKSLTVDSFRPNQWLANISTPKLENMKLVIRRCEELN</sequence>
<dbReference type="EMBL" id="CAJVPT010053845">
    <property type="protein sequence ID" value="CAG8752299.1"/>
    <property type="molecule type" value="Genomic_DNA"/>
</dbReference>
<keyword evidence="2" id="KW-1185">Reference proteome</keyword>
<feature type="non-terminal residue" evidence="1">
    <location>
        <position position="1"/>
    </location>
</feature>
<gene>
    <name evidence="1" type="ORF">ACOLOM_LOCUS12760</name>
</gene>
<comment type="caution">
    <text evidence="1">The sequence shown here is derived from an EMBL/GenBank/DDBJ whole genome shotgun (WGS) entry which is preliminary data.</text>
</comment>
<evidence type="ECO:0000313" key="2">
    <source>
        <dbReference type="Proteomes" id="UP000789525"/>
    </source>
</evidence>
<evidence type="ECO:0000313" key="1">
    <source>
        <dbReference type="EMBL" id="CAG8752299.1"/>
    </source>
</evidence>